<dbReference type="PANTHER" id="PTHR13703:SF28">
    <property type="entry name" value="MOTHERS AGAINST DECAPENTAPLEGIC HOMOLOG 6"/>
    <property type="match status" value="1"/>
</dbReference>
<comment type="caution">
    <text evidence="7">The sequence shown here is derived from an EMBL/GenBank/DDBJ whole genome shotgun (WGS) entry which is preliminary data.</text>
</comment>
<dbReference type="AlphaFoldDB" id="A0A8J4UFL1"/>
<dbReference type="SUPFAM" id="SSF56366">
    <property type="entry name" value="SMAD MH1 domain"/>
    <property type="match status" value="1"/>
</dbReference>
<dbReference type="InterPro" id="IPR013019">
    <property type="entry name" value="MAD_homology_MH1"/>
</dbReference>
<evidence type="ECO:0000256" key="1">
    <source>
        <dbReference type="ARBA" id="ARBA00004123"/>
    </source>
</evidence>
<dbReference type="GO" id="GO:0030154">
    <property type="term" value="P:cell differentiation"/>
    <property type="evidence" value="ECO:0007669"/>
    <property type="project" value="TreeGrafter"/>
</dbReference>
<feature type="non-terminal residue" evidence="7">
    <location>
        <position position="279"/>
    </location>
</feature>
<keyword evidence="3" id="KW-0804">Transcription</keyword>
<sequence>MFRTRRGALVRRLWRSRLIADGEEADGGSRSGDDPENISQTEPTSVGNSAGSSDTLALVESRGSELVLEQEGIQVDMCVQEERRGPPPSEESDGGTVTCCWFKDLHRSKSDLSDHWEIREHAARTRRTLLEQDVSRCAYALLKKLKEKPLGVLLEAVESKGAVLGGCVVAPQSELHVGGHAVSPQYLLCRFFRWPDLQLASQLKALCCCQSFGAAPGSEAPCCNPYHYSRLCGPDSPPPPYSQLSLKLGPESLVPTLPVLPCTEIEATGSPSNTSGGHS</sequence>
<feature type="domain" description="MH1" evidence="6">
    <location>
        <begin position="110"/>
        <end position="237"/>
    </location>
</feature>
<proteinExistence type="predicted"/>
<dbReference type="InterPro" id="IPR013790">
    <property type="entry name" value="Dwarfin"/>
</dbReference>
<evidence type="ECO:0000256" key="2">
    <source>
        <dbReference type="ARBA" id="ARBA00023015"/>
    </source>
</evidence>
<dbReference type="PANTHER" id="PTHR13703">
    <property type="entry name" value="SMAD"/>
    <property type="match status" value="1"/>
</dbReference>
<dbReference type="InterPro" id="IPR036578">
    <property type="entry name" value="SMAD_MH1_sf"/>
</dbReference>
<dbReference type="Proteomes" id="UP000727407">
    <property type="component" value="Unassembled WGS sequence"/>
</dbReference>
<comment type="subcellular location">
    <subcellularLocation>
        <location evidence="1">Nucleus</location>
    </subcellularLocation>
</comment>
<protein>
    <submittedName>
        <fullName evidence="7">Mothers against decapentaplegic 6-like</fullName>
    </submittedName>
</protein>
<dbReference type="GO" id="GO:0070411">
    <property type="term" value="F:I-SMAD binding"/>
    <property type="evidence" value="ECO:0007669"/>
    <property type="project" value="TreeGrafter"/>
</dbReference>
<evidence type="ECO:0000259" key="6">
    <source>
        <dbReference type="PROSITE" id="PS51075"/>
    </source>
</evidence>
<dbReference type="EMBL" id="QNUK01000011">
    <property type="protein sequence ID" value="KAF5908698.1"/>
    <property type="molecule type" value="Genomic_DNA"/>
</dbReference>
<dbReference type="GO" id="GO:0009653">
    <property type="term" value="P:anatomical structure morphogenesis"/>
    <property type="evidence" value="ECO:0007669"/>
    <property type="project" value="TreeGrafter"/>
</dbReference>
<feature type="region of interest" description="Disordered" evidence="5">
    <location>
        <begin position="23"/>
        <end position="54"/>
    </location>
</feature>
<dbReference type="GO" id="GO:0006357">
    <property type="term" value="P:regulation of transcription by RNA polymerase II"/>
    <property type="evidence" value="ECO:0007669"/>
    <property type="project" value="TreeGrafter"/>
</dbReference>
<reference evidence="7" key="1">
    <citation type="submission" date="2020-07" db="EMBL/GenBank/DDBJ databases">
        <title>Clarias magur genome sequencing, assembly and annotation.</title>
        <authorList>
            <person name="Kushwaha B."/>
            <person name="Kumar R."/>
            <person name="Das P."/>
            <person name="Joshi C.G."/>
            <person name="Kumar D."/>
            <person name="Nagpure N.S."/>
            <person name="Pandey M."/>
            <person name="Agarwal S."/>
            <person name="Srivastava S."/>
            <person name="Singh M."/>
            <person name="Sahoo L."/>
            <person name="Jayasankar P."/>
            <person name="Meher P.K."/>
            <person name="Koringa P.G."/>
            <person name="Iquebal M.A."/>
            <person name="Das S.P."/>
            <person name="Bit A."/>
            <person name="Patnaik S."/>
            <person name="Patel N."/>
            <person name="Shah T.M."/>
            <person name="Hinsu A."/>
            <person name="Jena J.K."/>
        </authorList>
    </citation>
    <scope>NUCLEOTIDE SEQUENCE</scope>
    <source>
        <strain evidence="7">CIFAMagur01</strain>
        <tissue evidence="7">Testis</tissue>
    </source>
</reference>
<dbReference type="GO" id="GO:0060395">
    <property type="term" value="P:SMAD protein signal transduction"/>
    <property type="evidence" value="ECO:0007669"/>
    <property type="project" value="TreeGrafter"/>
</dbReference>
<evidence type="ECO:0000313" key="7">
    <source>
        <dbReference type="EMBL" id="KAF5908698.1"/>
    </source>
</evidence>
<name>A0A8J4UFL1_CLAMG</name>
<dbReference type="PROSITE" id="PS51075">
    <property type="entry name" value="MH1"/>
    <property type="match status" value="1"/>
</dbReference>
<dbReference type="SMART" id="SM00523">
    <property type="entry name" value="DWA"/>
    <property type="match status" value="1"/>
</dbReference>
<accession>A0A8J4UFL1</accession>
<dbReference type="InterPro" id="IPR003619">
    <property type="entry name" value="MAD_homology1_Dwarfin-type"/>
</dbReference>
<evidence type="ECO:0000313" key="8">
    <source>
        <dbReference type="Proteomes" id="UP000727407"/>
    </source>
</evidence>
<dbReference type="GO" id="GO:0071144">
    <property type="term" value="C:heteromeric SMAD protein complex"/>
    <property type="evidence" value="ECO:0007669"/>
    <property type="project" value="TreeGrafter"/>
</dbReference>
<gene>
    <name evidence="7" type="primary">smad6a</name>
    <name evidence="7" type="ORF">DAT39_001491</name>
</gene>
<dbReference type="OrthoDB" id="5946219at2759"/>
<dbReference type="Pfam" id="PF03165">
    <property type="entry name" value="MH1"/>
    <property type="match status" value="1"/>
</dbReference>
<evidence type="ECO:0000256" key="5">
    <source>
        <dbReference type="SAM" id="MobiDB-lite"/>
    </source>
</evidence>
<keyword evidence="2" id="KW-0805">Transcription regulation</keyword>
<feature type="compositionally biased region" description="Polar residues" evidence="5">
    <location>
        <begin position="37"/>
        <end position="54"/>
    </location>
</feature>
<keyword evidence="4" id="KW-0539">Nucleus</keyword>
<dbReference type="Gene3D" id="3.90.520.10">
    <property type="entry name" value="SMAD MH1 domain"/>
    <property type="match status" value="1"/>
</dbReference>
<keyword evidence="8" id="KW-1185">Reference proteome</keyword>
<dbReference type="GO" id="GO:0140416">
    <property type="term" value="F:transcription regulator inhibitor activity"/>
    <property type="evidence" value="ECO:0007669"/>
    <property type="project" value="TreeGrafter"/>
</dbReference>
<evidence type="ECO:0000256" key="3">
    <source>
        <dbReference type="ARBA" id="ARBA00023163"/>
    </source>
</evidence>
<evidence type="ECO:0000256" key="4">
    <source>
        <dbReference type="ARBA" id="ARBA00023242"/>
    </source>
</evidence>
<organism evidence="7 8">
    <name type="scientific">Clarias magur</name>
    <name type="common">Asian catfish</name>
    <name type="synonym">Macropteronotus magur</name>
    <dbReference type="NCBI Taxonomy" id="1594786"/>
    <lineage>
        <taxon>Eukaryota</taxon>
        <taxon>Metazoa</taxon>
        <taxon>Chordata</taxon>
        <taxon>Craniata</taxon>
        <taxon>Vertebrata</taxon>
        <taxon>Euteleostomi</taxon>
        <taxon>Actinopterygii</taxon>
        <taxon>Neopterygii</taxon>
        <taxon>Teleostei</taxon>
        <taxon>Ostariophysi</taxon>
        <taxon>Siluriformes</taxon>
        <taxon>Clariidae</taxon>
        <taxon>Clarias</taxon>
    </lineage>
</organism>